<dbReference type="RefSeq" id="WP_194291064.1">
    <property type="nucleotide sequence ID" value="NZ_WEGI01000015.1"/>
</dbReference>
<keyword evidence="2" id="KW-1133">Transmembrane helix</keyword>
<sequence length="596" mass="66294">MELNSVCDEDVERQEPAPVVAERIGMNDAIAATLTQRVGSMPALYLALTIFVGWTVLAVWGPLHAVDPYPFPFLLFLNNIVQLVLCLVILVGQRVLSVAADRRAVQTYENTESVFAEVARLQEHLDRHDRMLSRGVSLLESSPHPWIERHRVQPPPQARDQAIGLNDRIAAWLTQRLGSVWGFYLAAVTQIVWMLLAQLGIQHFDPYPFAFMTFLSTLAQLVFMIVIMVGQDVLNRTGDRRAEQTYLDAEAVLYECRRMQARLTAQDRVLDSVTGYMTTQVTEQLARAVHATEERVDHQARAHATMTTGRVPAGAGTLRGWDDLPEERKRSYRVQARRLGENLTVVGCVMMPAADTAPDAQLGDDEVKVLARLEYERRMADKTMQRARYSPGRRDRDDAHPLPWDDLPDPARIRYLQAARLIPEMLARAGFQVVRRDYDGLTEADFTAEQWSTLHRALMAAGIVVALGEDGADYAEITALITIVRQVSLTHPSRFLRELTATSVFDTTLRADTRYADYEGPALEVIRSATAIVAGAAPDELPQFRALLIEIAETVAVAGTDGTLFGSDVHHDPGGETLALTAVRRAVGLEPATADR</sequence>
<feature type="transmembrane region" description="Helical" evidence="2">
    <location>
        <begin position="69"/>
        <end position="92"/>
    </location>
</feature>
<keyword evidence="2" id="KW-0812">Transmembrane</keyword>
<proteinExistence type="predicted"/>
<feature type="transmembrane region" description="Helical" evidence="2">
    <location>
        <begin position="181"/>
        <end position="201"/>
    </location>
</feature>
<keyword evidence="4" id="KW-1185">Reference proteome</keyword>
<dbReference type="Proteomes" id="UP000431401">
    <property type="component" value="Unassembled WGS sequence"/>
</dbReference>
<protein>
    <recommendedName>
        <fullName evidence="5">DUF1003 domain-containing protein</fullName>
    </recommendedName>
</protein>
<organism evidence="3 4">
    <name type="scientific">Nocardia aurantia</name>
    <dbReference type="NCBI Taxonomy" id="2585199"/>
    <lineage>
        <taxon>Bacteria</taxon>
        <taxon>Bacillati</taxon>
        <taxon>Actinomycetota</taxon>
        <taxon>Actinomycetes</taxon>
        <taxon>Mycobacteriales</taxon>
        <taxon>Nocardiaceae</taxon>
        <taxon>Nocardia</taxon>
    </lineage>
</organism>
<feature type="transmembrane region" description="Helical" evidence="2">
    <location>
        <begin position="43"/>
        <end position="63"/>
    </location>
</feature>
<feature type="region of interest" description="Disordered" evidence="1">
    <location>
        <begin position="383"/>
        <end position="403"/>
    </location>
</feature>
<comment type="caution">
    <text evidence="3">The sequence shown here is derived from an EMBL/GenBank/DDBJ whole genome shotgun (WGS) entry which is preliminary data.</text>
</comment>
<name>A0A7K0DY42_9NOCA</name>
<evidence type="ECO:0000256" key="1">
    <source>
        <dbReference type="SAM" id="MobiDB-lite"/>
    </source>
</evidence>
<dbReference type="Pfam" id="PF06210">
    <property type="entry name" value="DUF1003"/>
    <property type="match status" value="2"/>
</dbReference>
<gene>
    <name evidence="3" type="ORF">NRB56_63220</name>
</gene>
<reference evidence="3 4" key="1">
    <citation type="submission" date="2019-10" db="EMBL/GenBank/DDBJ databases">
        <title>Nocardia macrotermitis sp. nov. and Nocardia aurantia sp. nov., isolated from the gut of fungus growing-termite Macrotermes natalensis.</title>
        <authorList>
            <person name="Benndorf R."/>
            <person name="Schwitalla J."/>
            <person name="Martin K."/>
            <person name="De Beer W."/>
            <person name="Kaster A.-K."/>
            <person name="Vollmers J."/>
            <person name="Poulsen M."/>
            <person name="Beemelmanns C."/>
        </authorList>
    </citation>
    <scope>NUCLEOTIDE SEQUENCE [LARGE SCALE GENOMIC DNA]</scope>
    <source>
        <strain evidence="3 4">RB56</strain>
    </source>
</reference>
<evidence type="ECO:0000313" key="4">
    <source>
        <dbReference type="Proteomes" id="UP000431401"/>
    </source>
</evidence>
<evidence type="ECO:0008006" key="5">
    <source>
        <dbReference type="Google" id="ProtNLM"/>
    </source>
</evidence>
<evidence type="ECO:0000256" key="2">
    <source>
        <dbReference type="SAM" id="Phobius"/>
    </source>
</evidence>
<keyword evidence="2" id="KW-0472">Membrane</keyword>
<evidence type="ECO:0000313" key="3">
    <source>
        <dbReference type="EMBL" id="MQY30719.1"/>
    </source>
</evidence>
<accession>A0A7K0DY42</accession>
<feature type="transmembrane region" description="Helical" evidence="2">
    <location>
        <begin position="207"/>
        <end position="230"/>
    </location>
</feature>
<dbReference type="Gene3D" id="1.10.490.160">
    <property type="match status" value="1"/>
</dbReference>
<dbReference type="InterPro" id="IPR010406">
    <property type="entry name" value="DUF1003"/>
</dbReference>
<dbReference type="AlphaFoldDB" id="A0A7K0DY42"/>
<dbReference type="EMBL" id="WEGI01000015">
    <property type="protein sequence ID" value="MQY30719.1"/>
    <property type="molecule type" value="Genomic_DNA"/>
</dbReference>